<keyword evidence="3" id="KW-1185">Reference proteome</keyword>
<reference evidence="2 3" key="1">
    <citation type="journal article" date="2022" name="Nat. Plants">
        <title>Genomes of leafy and leafless Platanthera orchids illuminate the evolution of mycoheterotrophy.</title>
        <authorList>
            <person name="Li M.H."/>
            <person name="Liu K.W."/>
            <person name="Li Z."/>
            <person name="Lu H.C."/>
            <person name="Ye Q.L."/>
            <person name="Zhang D."/>
            <person name="Wang J.Y."/>
            <person name="Li Y.F."/>
            <person name="Zhong Z.M."/>
            <person name="Liu X."/>
            <person name="Yu X."/>
            <person name="Liu D.K."/>
            <person name="Tu X.D."/>
            <person name="Liu B."/>
            <person name="Hao Y."/>
            <person name="Liao X.Y."/>
            <person name="Jiang Y.T."/>
            <person name="Sun W.H."/>
            <person name="Chen J."/>
            <person name="Chen Y.Q."/>
            <person name="Ai Y."/>
            <person name="Zhai J.W."/>
            <person name="Wu S.S."/>
            <person name="Zhou Z."/>
            <person name="Hsiao Y.Y."/>
            <person name="Wu W.L."/>
            <person name="Chen Y.Y."/>
            <person name="Lin Y.F."/>
            <person name="Hsu J.L."/>
            <person name="Li C.Y."/>
            <person name="Wang Z.W."/>
            <person name="Zhao X."/>
            <person name="Zhong W.Y."/>
            <person name="Ma X.K."/>
            <person name="Ma L."/>
            <person name="Huang J."/>
            <person name="Chen G.Z."/>
            <person name="Huang M.Z."/>
            <person name="Huang L."/>
            <person name="Peng D.H."/>
            <person name="Luo Y.B."/>
            <person name="Zou S.Q."/>
            <person name="Chen S.P."/>
            <person name="Lan S."/>
            <person name="Tsai W.C."/>
            <person name="Van de Peer Y."/>
            <person name="Liu Z.J."/>
        </authorList>
    </citation>
    <scope>NUCLEOTIDE SEQUENCE [LARGE SCALE GENOMIC DNA]</scope>
    <source>
        <strain evidence="2">Lor287</strain>
    </source>
</reference>
<keyword evidence="1" id="KW-0472">Membrane</keyword>
<keyword evidence="1" id="KW-1133">Transmembrane helix</keyword>
<dbReference type="EMBL" id="JBBWWQ010000003">
    <property type="protein sequence ID" value="KAK8950839.1"/>
    <property type="molecule type" value="Genomic_DNA"/>
</dbReference>
<organism evidence="2 3">
    <name type="scientific">Platanthera zijinensis</name>
    <dbReference type="NCBI Taxonomy" id="2320716"/>
    <lineage>
        <taxon>Eukaryota</taxon>
        <taxon>Viridiplantae</taxon>
        <taxon>Streptophyta</taxon>
        <taxon>Embryophyta</taxon>
        <taxon>Tracheophyta</taxon>
        <taxon>Spermatophyta</taxon>
        <taxon>Magnoliopsida</taxon>
        <taxon>Liliopsida</taxon>
        <taxon>Asparagales</taxon>
        <taxon>Orchidaceae</taxon>
        <taxon>Orchidoideae</taxon>
        <taxon>Orchideae</taxon>
        <taxon>Orchidinae</taxon>
        <taxon>Platanthera</taxon>
    </lineage>
</organism>
<comment type="caution">
    <text evidence="2">The sequence shown here is derived from an EMBL/GenBank/DDBJ whole genome shotgun (WGS) entry which is preliminary data.</text>
</comment>
<accession>A0AAP0BVL1</accession>
<keyword evidence="1" id="KW-0812">Transmembrane</keyword>
<proteinExistence type="predicted"/>
<gene>
    <name evidence="2" type="ORF">KSP39_PZI003675</name>
</gene>
<evidence type="ECO:0000313" key="3">
    <source>
        <dbReference type="Proteomes" id="UP001418222"/>
    </source>
</evidence>
<dbReference type="AlphaFoldDB" id="A0AAP0BVL1"/>
<evidence type="ECO:0000256" key="1">
    <source>
        <dbReference type="SAM" id="Phobius"/>
    </source>
</evidence>
<feature type="transmembrane region" description="Helical" evidence="1">
    <location>
        <begin position="116"/>
        <end position="139"/>
    </location>
</feature>
<name>A0AAP0BVL1_9ASPA</name>
<protein>
    <submittedName>
        <fullName evidence="2">Uncharacterized protein</fullName>
    </submittedName>
</protein>
<sequence length="163" mass="18959">MKAMVTVSSTVLQQIKESWTHNVRVKELIAEKERNPLYKPKISMGTRNFETRRNICGGECSICEDDPIPAISRWSSQSSLGYQCNLSKIEKVICYACTFTQASPPRRSSWSAYIEVVMIYSWRNIILVILIIECVLYYVPPHQYKGERLMIWEPQRIIMFSTL</sequence>
<dbReference type="Proteomes" id="UP001418222">
    <property type="component" value="Unassembled WGS sequence"/>
</dbReference>
<evidence type="ECO:0000313" key="2">
    <source>
        <dbReference type="EMBL" id="KAK8950839.1"/>
    </source>
</evidence>